<dbReference type="Proteomes" id="UP001589867">
    <property type="component" value="Unassembled WGS sequence"/>
</dbReference>
<dbReference type="Pfam" id="PF00486">
    <property type="entry name" value="Trans_reg_C"/>
    <property type="match status" value="1"/>
</dbReference>
<dbReference type="PROSITE" id="PS51755">
    <property type="entry name" value="OMPR_PHOB"/>
    <property type="match status" value="1"/>
</dbReference>
<evidence type="ECO:0000313" key="4">
    <source>
        <dbReference type="EMBL" id="MFC0528770.1"/>
    </source>
</evidence>
<dbReference type="RefSeq" id="WP_377251249.1">
    <property type="nucleotide sequence ID" value="NZ_JBHLUH010000021.1"/>
</dbReference>
<name>A0ABV6M245_9ACTN</name>
<evidence type="ECO:0000313" key="5">
    <source>
        <dbReference type="Proteomes" id="UP001589867"/>
    </source>
</evidence>
<protein>
    <submittedName>
        <fullName evidence="4">Winged helix-turn-helix domain-containing protein</fullName>
    </submittedName>
</protein>
<organism evidence="4 5">
    <name type="scientific">Phytohabitans kaempferiae</name>
    <dbReference type="NCBI Taxonomy" id="1620943"/>
    <lineage>
        <taxon>Bacteria</taxon>
        <taxon>Bacillati</taxon>
        <taxon>Actinomycetota</taxon>
        <taxon>Actinomycetes</taxon>
        <taxon>Micromonosporales</taxon>
        <taxon>Micromonosporaceae</taxon>
    </lineage>
</organism>
<dbReference type="InterPro" id="IPR036388">
    <property type="entry name" value="WH-like_DNA-bd_sf"/>
</dbReference>
<feature type="DNA-binding region" description="OmpR/PhoB-type" evidence="2">
    <location>
        <begin position="1"/>
        <end position="40"/>
    </location>
</feature>
<dbReference type="Gene3D" id="1.10.10.10">
    <property type="entry name" value="Winged helix-like DNA-binding domain superfamily/Winged helix DNA-binding domain"/>
    <property type="match status" value="1"/>
</dbReference>
<dbReference type="SUPFAM" id="SSF46894">
    <property type="entry name" value="C-terminal effector domain of the bipartite response regulators"/>
    <property type="match status" value="1"/>
</dbReference>
<evidence type="ECO:0000256" key="2">
    <source>
        <dbReference type="PROSITE-ProRule" id="PRU01091"/>
    </source>
</evidence>
<feature type="domain" description="OmpR/PhoB-type" evidence="3">
    <location>
        <begin position="1"/>
        <end position="40"/>
    </location>
</feature>
<evidence type="ECO:0000259" key="3">
    <source>
        <dbReference type="PROSITE" id="PS51755"/>
    </source>
</evidence>
<evidence type="ECO:0000256" key="1">
    <source>
        <dbReference type="ARBA" id="ARBA00023125"/>
    </source>
</evidence>
<sequence length="40" mass="4626">MSWSLRPSTNLVNVYVSALRKKLGENVIETLRGFGYRLRT</sequence>
<dbReference type="EMBL" id="JBHLUH010000021">
    <property type="protein sequence ID" value="MFC0528770.1"/>
    <property type="molecule type" value="Genomic_DNA"/>
</dbReference>
<dbReference type="InterPro" id="IPR016032">
    <property type="entry name" value="Sig_transdc_resp-reg_C-effctor"/>
</dbReference>
<proteinExistence type="predicted"/>
<keyword evidence="5" id="KW-1185">Reference proteome</keyword>
<reference evidence="4 5" key="1">
    <citation type="submission" date="2024-09" db="EMBL/GenBank/DDBJ databases">
        <authorList>
            <person name="Sun Q."/>
            <person name="Mori K."/>
        </authorList>
    </citation>
    <scope>NUCLEOTIDE SEQUENCE [LARGE SCALE GENOMIC DNA]</scope>
    <source>
        <strain evidence="4 5">TBRC 3947</strain>
    </source>
</reference>
<dbReference type="InterPro" id="IPR001867">
    <property type="entry name" value="OmpR/PhoB-type_DNA-bd"/>
</dbReference>
<keyword evidence="1 2" id="KW-0238">DNA-binding</keyword>
<gene>
    <name evidence="4" type="ORF">ACFFIA_13975</name>
</gene>
<comment type="caution">
    <text evidence="4">The sequence shown here is derived from an EMBL/GenBank/DDBJ whole genome shotgun (WGS) entry which is preliminary data.</text>
</comment>
<accession>A0ABV6M245</accession>